<dbReference type="InterPro" id="IPR012341">
    <property type="entry name" value="6hp_glycosidase-like_sf"/>
</dbReference>
<protein>
    <submittedName>
        <fullName evidence="3">Amylo-alpha-1,6-glucosidase</fullName>
    </submittedName>
</protein>
<evidence type="ECO:0000313" key="4">
    <source>
        <dbReference type="Proteomes" id="UP001431776"/>
    </source>
</evidence>
<gene>
    <name evidence="3" type="ORF">QJ522_08395</name>
</gene>
<dbReference type="InterPro" id="IPR008928">
    <property type="entry name" value="6-hairpin_glycosidase_sf"/>
</dbReference>
<dbReference type="EMBL" id="JASCXX010000008">
    <property type="protein sequence ID" value="MDI6449060.1"/>
    <property type="molecule type" value="Genomic_DNA"/>
</dbReference>
<evidence type="ECO:0000313" key="3">
    <source>
        <dbReference type="EMBL" id="MDI6449060.1"/>
    </source>
</evidence>
<evidence type="ECO:0000259" key="2">
    <source>
        <dbReference type="Pfam" id="PF12439"/>
    </source>
</evidence>
<dbReference type="FunFam" id="1.50.10.10:FF:000073">
    <property type="entry name" value="Glycogen debranching enzyme, hypothetical (TreX-like)"/>
    <property type="match status" value="1"/>
</dbReference>
<accession>A0AAW6TWQ6</accession>
<keyword evidence="4" id="KW-1185">Reference proteome</keyword>
<dbReference type="RefSeq" id="WP_349244468.1">
    <property type="nucleotide sequence ID" value="NZ_JASCXX010000008.1"/>
</dbReference>
<feature type="domain" description="Glycogen debranching enzyme bacterial and archaeal type N-terminal" evidence="2">
    <location>
        <begin position="28"/>
        <end position="238"/>
    </location>
</feature>
<comment type="caution">
    <text evidence="3">The sequence shown here is derived from an EMBL/GenBank/DDBJ whole genome shotgun (WGS) entry which is preliminary data.</text>
</comment>
<dbReference type="Proteomes" id="UP001431776">
    <property type="component" value="Unassembled WGS sequence"/>
</dbReference>
<dbReference type="PANTHER" id="PTHR10569">
    <property type="entry name" value="GLYCOGEN DEBRANCHING ENZYME"/>
    <property type="match status" value="1"/>
</dbReference>
<dbReference type="PANTHER" id="PTHR10569:SF2">
    <property type="entry name" value="GLYCOGEN DEBRANCHING ENZYME"/>
    <property type="match status" value="1"/>
</dbReference>
<sequence length="673" mass="75616">MLTRQKTGAEEVVRVAIDGEIGNLLDCEWLLTNERGSYAAGTIVGCNTSSYHGLLIGSLAPPVNRVMALSNCQEIVVCGSQTFHLSTFEFSGDPVLAPSPYLRQFRRDTGAHFIYEFESIELHKAVYLADHSDTVVVEYTFDGLMDPVELIVRPFVGLRDFHHTENSDAPLRWDRLESGVVVRHDTPGGCALRMGCSGMDFDGDPQWWFDFTYRANRRRGQQAGEDLWTPGFFRGIVEEDGRLVFWARLDERYRPESVQVDVETIKNRLADRQRQILSGAAADATDRRLVLAADQFIVKRRYGDVEGTSIVAGYPWFADWGRDTFIALPGLLLATGRFDEARSVLCTFAAAADDGLIPNRFDDRSGPAHFNSVDASLWFIHAAFQYLEATDDKDTFHQRLLPVIRWIVDSYQNGTRFGIHVDADGLVRAGDCNTQLTWMDAMYDGVAFTPRWGKPVEVNALWHNALCHLHEFCLRMDLVSDAKRYAKMAQQAGDSFGELFWNESLGYLNDTVMPDGQVDASLRPNQIFAISLPYGPPLSGARQKAIVAAVEFELLTPYGLRTLSRRDACYQGRYEGPQRRRDAAYHQGTVWPYLTGPFVEAYLKVNDFKPASVHRATEMIEPLVNHVTADGCLGSIAEIFDGDAPQEPKGCWAQAWSVGELLRIHRLLKHARP</sequence>
<dbReference type="NCBIfam" id="TIGR01561">
    <property type="entry name" value="gde_arch"/>
    <property type="match status" value="1"/>
</dbReference>
<evidence type="ECO:0000259" key="1">
    <source>
        <dbReference type="Pfam" id="PF06202"/>
    </source>
</evidence>
<dbReference type="GO" id="GO:0004134">
    <property type="term" value="F:4-alpha-glucanotransferase activity"/>
    <property type="evidence" value="ECO:0007669"/>
    <property type="project" value="InterPro"/>
</dbReference>
<dbReference type="GO" id="GO:0005980">
    <property type="term" value="P:glycogen catabolic process"/>
    <property type="evidence" value="ECO:0007669"/>
    <property type="project" value="InterPro"/>
</dbReference>
<dbReference type="GO" id="GO:0004135">
    <property type="term" value="F:amylo-alpha-1,6-glucosidase activity"/>
    <property type="evidence" value="ECO:0007669"/>
    <property type="project" value="InterPro"/>
</dbReference>
<dbReference type="InterPro" id="IPR032790">
    <property type="entry name" value="GDE_C"/>
</dbReference>
<dbReference type="Pfam" id="PF12439">
    <property type="entry name" value="GDE_N"/>
    <property type="match status" value="1"/>
</dbReference>
<dbReference type="InterPro" id="IPR024742">
    <property type="entry name" value="Glycogen_debranch_N"/>
</dbReference>
<dbReference type="InterPro" id="IPR010401">
    <property type="entry name" value="AGL/Gdb1"/>
</dbReference>
<reference evidence="3" key="1">
    <citation type="submission" date="2023-05" db="EMBL/GenBank/DDBJ databases">
        <title>Anaerotaeda fermentans gen. nov., sp. nov., a novel anaerobic planctomycete of the new family within the order Sedimentisphaerales isolated from Taman Peninsula, Russia.</title>
        <authorList>
            <person name="Khomyakova M.A."/>
            <person name="Merkel A.Y."/>
            <person name="Slobodkin A.I."/>
        </authorList>
    </citation>
    <scope>NUCLEOTIDE SEQUENCE</scope>
    <source>
        <strain evidence="3">M17dextr</strain>
    </source>
</reference>
<name>A0AAW6TWQ6_9BACT</name>
<dbReference type="SUPFAM" id="SSF48208">
    <property type="entry name" value="Six-hairpin glycosidases"/>
    <property type="match status" value="1"/>
</dbReference>
<dbReference type="AlphaFoldDB" id="A0AAW6TWQ6"/>
<organism evidence="3 4">
    <name type="scientific">Anaerobaca lacustris</name>
    <dbReference type="NCBI Taxonomy" id="3044600"/>
    <lineage>
        <taxon>Bacteria</taxon>
        <taxon>Pseudomonadati</taxon>
        <taxon>Planctomycetota</taxon>
        <taxon>Phycisphaerae</taxon>
        <taxon>Sedimentisphaerales</taxon>
        <taxon>Anaerobacaceae</taxon>
        <taxon>Anaerobaca</taxon>
    </lineage>
</organism>
<feature type="domain" description="Glycogen debranching enzyme C-terminal" evidence="1">
    <location>
        <begin position="292"/>
        <end position="663"/>
    </location>
</feature>
<proteinExistence type="predicted"/>
<dbReference type="InterPro" id="IPR006451">
    <property type="entry name" value="Glycogen_debranch_arc"/>
</dbReference>
<dbReference type="Gene3D" id="1.50.10.10">
    <property type="match status" value="1"/>
</dbReference>
<dbReference type="Pfam" id="PF06202">
    <property type="entry name" value="GDE_C"/>
    <property type="match status" value="1"/>
</dbReference>